<dbReference type="InterPro" id="IPR011009">
    <property type="entry name" value="Kinase-like_dom_sf"/>
</dbReference>
<dbReference type="InterPro" id="IPR000719">
    <property type="entry name" value="Prot_kinase_dom"/>
</dbReference>
<sequence length="459" mass="52279">MRAFRPILRRGFSSLHQKPFTLPPPKLISSSKLVDEERVPWYGHNRFYPAKPGDVLADCFQILVKIGYGSSSTAWLARDLRQYVNSMISSPNIALNSVSDSSDGEVVVTLKITNSDGAVSEQELEIEEHIAKSGSSHGGRALLRTNLEYFQVEGPQGKHLCLAYPPMRESLWRFQRRFENSVVPFPLLKVYLVILLEALDCLHTACGVVHSDLKLENIMMPFEDGEVLSNFLNQHLEQPAEYKIDATGRHVYRHNSDFGDLRRLWMNMVPHIVDFGSSLQLHGETGRGLYPIQSNQYRAPEVTLGFPWNRSADIWNLGTLIWDMAEGTELFQQAQDPTGNYNAKAHLAEMIALLGPPPPNLISASHSTLVLKWPQKIQLYGGELCENAMEMFHGPFFDDDGNFLHQQLIPDRKIEDTLPLLEKKDRYELLSFARKMLTWDPEERPTARELLEHSFLKLQ</sequence>
<dbReference type="GO" id="GO:0043484">
    <property type="term" value="P:regulation of RNA splicing"/>
    <property type="evidence" value="ECO:0007669"/>
    <property type="project" value="TreeGrafter"/>
</dbReference>
<dbReference type="EMBL" id="JAPQKL010000001">
    <property type="protein sequence ID" value="KAJ5146587.1"/>
    <property type="molecule type" value="Genomic_DNA"/>
</dbReference>
<dbReference type="Proteomes" id="UP001149079">
    <property type="component" value="Unassembled WGS sequence"/>
</dbReference>
<evidence type="ECO:0000256" key="4">
    <source>
        <dbReference type="ARBA" id="ARBA00022777"/>
    </source>
</evidence>
<evidence type="ECO:0000313" key="8">
    <source>
        <dbReference type="Proteomes" id="UP001149079"/>
    </source>
</evidence>
<keyword evidence="5" id="KW-0067">ATP-binding</keyword>
<dbReference type="OrthoDB" id="5979581at2759"/>
<evidence type="ECO:0000259" key="6">
    <source>
        <dbReference type="PROSITE" id="PS50011"/>
    </source>
</evidence>
<evidence type="ECO:0000256" key="5">
    <source>
        <dbReference type="ARBA" id="ARBA00022840"/>
    </source>
</evidence>
<protein>
    <submittedName>
        <fullName evidence="7">Protein kinase</fullName>
    </submittedName>
</protein>
<keyword evidence="4 7" id="KW-0418">Kinase</keyword>
<feature type="domain" description="Protein kinase" evidence="6">
    <location>
        <begin position="60"/>
        <end position="456"/>
    </location>
</feature>
<evidence type="ECO:0000313" key="7">
    <source>
        <dbReference type="EMBL" id="KAJ5146587.1"/>
    </source>
</evidence>
<dbReference type="GO" id="GO:0005524">
    <property type="term" value="F:ATP binding"/>
    <property type="evidence" value="ECO:0007669"/>
    <property type="project" value="UniProtKB-KW"/>
</dbReference>
<dbReference type="PANTHER" id="PTHR45646:SF11">
    <property type="entry name" value="SERINE_THREONINE-PROTEIN KINASE DOA"/>
    <property type="match status" value="1"/>
</dbReference>
<dbReference type="InterPro" id="IPR051175">
    <property type="entry name" value="CLK_kinases"/>
</dbReference>
<dbReference type="PROSITE" id="PS00108">
    <property type="entry name" value="PROTEIN_KINASE_ST"/>
    <property type="match status" value="1"/>
</dbReference>
<dbReference type="PROSITE" id="PS50011">
    <property type="entry name" value="PROTEIN_KINASE_DOM"/>
    <property type="match status" value="1"/>
</dbReference>
<dbReference type="Gene3D" id="1.10.510.10">
    <property type="entry name" value="Transferase(Phosphotransferase) domain 1"/>
    <property type="match status" value="1"/>
</dbReference>
<gene>
    <name evidence="7" type="ORF">N7515_001151</name>
</gene>
<dbReference type="GO" id="GO:0004674">
    <property type="term" value="F:protein serine/threonine kinase activity"/>
    <property type="evidence" value="ECO:0007669"/>
    <property type="project" value="UniProtKB-KW"/>
</dbReference>
<keyword evidence="1" id="KW-0723">Serine/threonine-protein kinase</keyword>
<comment type="caution">
    <text evidence="7">The sequence shown here is derived from an EMBL/GenBank/DDBJ whole genome shotgun (WGS) entry which is preliminary data.</text>
</comment>
<dbReference type="AlphaFoldDB" id="A0A9W9HGQ1"/>
<name>A0A9W9HGQ1_9EURO</name>
<dbReference type="Gene3D" id="3.30.200.20">
    <property type="entry name" value="Phosphorylase Kinase, domain 1"/>
    <property type="match status" value="1"/>
</dbReference>
<reference evidence="7" key="1">
    <citation type="submission" date="2022-11" db="EMBL/GenBank/DDBJ databases">
        <authorList>
            <person name="Petersen C."/>
        </authorList>
    </citation>
    <scope>NUCLEOTIDE SEQUENCE</scope>
    <source>
        <strain evidence="7">IBT 22155</strain>
    </source>
</reference>
<accession>A0A9W9HGQ1</accession>
<keyword evidence="8" id="KW-1185">Reference proteome</keyword>
<dbReference type="GeneID" id="81401065"/>
<evidence type="ECO:0000256" key="1">
    <source>
        <dbReference type="ARBA" id="ARBA00022527"/>
    </source>
</evidence>
<keyword evidence="3" id="KW-0547">Nucleotide-binding</keyword>
<dbReference type="PANTHER" id="PTHR45646">
    <property type="entry name" value="SERINE/THREONINE-PROTEIN KINASE DOA-RELATED"/>
    <property type="match status" value="1"/>
</dbReference>
<organism evidence="7 8">
    <name type="scientific">Penicillium bovifimosum</name>
    <dbReference type="NCBI Taxonomy" id="126998"/>
    <lineage>
        <taxon>Eukaryota</taxon>
        <taxon>Fungi</taxon>
        <taxon>Dikarya</taxon>
        <taxon>Ascomycota</taxon>
        <taxon>Pezizomycotina</taxon>
        <taxon>Eurotiomycetes</taxon>
        <taxon>Eurotiomycetidae</taxon>
        <taxon>Eurotiales</taxon>
        <taxon>Aspergillaceae</taxon>
        <taxon>Penicillium</taxon>
    </lineage>
</organism>
<proteinExistence type="predicted"/>
<keyword evidence="2" id="KW-0808">Transferase</keyword>
<dbReference type="Pfam" id="PF00069">
    <property type="entry name" value="Pkinase"/>
    <property type="match status" value="1"/>
</dbReference>
<dbReference type="RefSeq" id="XP_056527061.1">
    <property type="nucleotide sequence ID" value="XM_056661895.1"/>
</dbReference>
<evidence type="ECO:0000256" key="3">
    <source>
        <dbReference type="ARBA" id="ARBA00022741"/>
    </source>
</evidence>
<reference evidence="7" key="2">
    <citation type="journal article" date="2023" name="IMA Fungus">
        <title>Comparative genomic study of the Penicillium genus elucidates a diverse pangenome and 15 lateral gene transfer events.</title>
        <authorList>
            <person name="Petersen C."/>
            <person name="Sorensen T."/>
            <person name="Nielsen M.R."/>
            <person name="Sondergaard T.E."/>
            <person name="Sorensen J.L."/>
            <person name="Fitzpatrick D.A."/>
            <person name="Frisvad J.C."/>
            <person name="Nielsen K.L."/>
        </authorList>
    </citation>
    <scope>NUCLEOTIDE SEQUENCE</scope>
    <source>
        <strain evidence="7">IBT 22155</strain>
    </source>
</reference>
<dbReference type="GO" id="GO:0005634">
    <property type="term" value="C:nucleus"/>
    <property type="evidence" value="ECO:0007669"/>
    <property type="project" value="TreeGrafter"/>
</dbReference>
<dbReference type="SMART" id="SM00220">
    <property type="entry name" value="S_TKc"/>
    <property type="match status" value="1"/>
</dbReference>
<dbReference type="InterPro" id="IPR008271">
    <property type="entry name" value="Ser/Thr_kinase_AS"/>
</dbReference>
<dbReference type="SUPFAM" id="SSF56112">
    <property type="entry name" value="Protein kinase-like (PK-like)"/>
    <property type="match status" value="1"/>
</dbReference>
<evidence type="ECO:0000256" key="2">
    <source>
        <dbReference type="ARBA" id="ARBA00022679"/>
    </source>
</evidence>